<evidence type="ECO:0000313" key="2">
    <source>
        <dbReference type="EMBL" id="EWH13005.1"/>
    </source>
</evidence>
<evidence type="ECO:0000313" key="3">
    <source>
        <dbReference type="Proteomes" id="UP000019275"/>
    </source>
</evidence>
<comment type="caution">
    <text evidence="2">The sequence shown here is derived from an EMBL/GenBank/DDBJ whole genome shotgun (WGS) entry which is preliminary data.</text>
</comment>
<dbReference type="InterPro" id="IPR014710">
    <property type="entry name" value="RmlC-like_jellyroll"/>
</dbReference>
<reference evidence="2 3" key="1">
    <citation type="journal article" date="2014" name="Genome Announc.">
        <title>Draft Genome Sequence of the Carrageenan-Degrading Bacterium Cellulophaga sp. Strain KL-A, Isolated from Decaying Marine Algae.</title>
        <authorList>
            <person name="Shan D."/>
            <person name="Ying J."/>
            <person name="Li X."/>
            <person name="Gao Z."/>
            <person name="Wei G."/>
            <person name="Shao Z."/>
        </authorList>
    </citation>
    <scope>NUCLEOTIDE SEQUENCE [LARGE SCALE GENOMIC DNA]</scope>
    <source>
        <strain evidence="2 3">KL-A</strain>
    </source>
</reference>
<evidence type="ECO:0000259" key="1">
    <source>
        <dbReference type="PROSITE" id="PS50042"/>
    </source>
</evidence>
<dbReference type="SUPFAM" id="SSF51206">
    <property type="entry name" value="cAMP-binding domain-like"/>
    <property type="match status" value="1"/>
</dbReference>
<accession>A0ABN0RM54</accession>
<gene>
    <name evidence="2" type="ORF">KLA_11740</name>
</gene>
<protein>
    <submittedName>
        <fullName evidence="2">Crp/Fnr family transcriptional regulator</fullName>
    </submittedName>
</protein>
<proteinExistence type="predicted"/>
<dbReference type="Pfam" id="PF00027">
    <property type="entry name" value="cNMP_binding"/>
    <property type="match status" value="1"/>
</dbReference>
<dbReference type="Proteomes" id="UP000019275">
    <property type="component" value="Unassembled WGS sequence"/>
</dbReference>
<dbReference type="EMBL" id="ARZX01000015">
    <property type="protein sequence ID" value="EWH13005.1"/>
    <property type="molecule type" value="Genomic_DNA"/>
</dbReference>
<dbReference type="PROSITE" id="PS50042">
    <property type="entry name" value="CNMP_BINDING_3"/>
    <property type="match status" value="1"/>
</dbReference>
<dbReference type="Gene3D" id="2.60.120.10">
    <property type="entry name" value="Jelly Rolls"/>
    <property type="match status" value="1"/>
</dbReference>
<dbReference type="InterPro" id="IPR018490">
    <property type="entry name" value="cNMP-bd_dom_sf"/>
</dbReference>
<dbReference type="InterPro" id="IPR000595">
    <property type="entry name" value="cNMP-bd_dom"/>
</dbReference>
<dbReference type="CDD" id="cd00038">
    <property type="entry name" value="CAP_ED"/>
    <property type="match status" value="1"/>
</dbReference>
<feature type="domain" description="Cyclic nucleotide-binding" evidence="1">
    <location>
        <begin position="38"/>
        <end position="113"/>
    </location>
</feature>
<organism evidence="2 3">
    <name type="scientific">Cellulophaga geojensis KL-A</name>
    <dbReference type="NCBI Taxonomy" id="1328323"/>
    <lineage>
        <taxon>Bacteria</taxon>
        <taxon>Pseudomonadati</taxon>
        <taxon>Bacteroidota</taxon>
        <taxon>Flavobacteriia</taxon>
        <taxon>Flavobacteriales</taxon>
        <taxon>Flavobacteriaceae</taxon>
        <taxon>Cellulophaga</taxon>
    </lineage>
</organism>
<sequence length="213" mass="24556">MQVLRPDFRSQKKFLLYEFLKKKIGDDTLGNFVTEIIYNKNTYIYQPPIVENYIYEIVSGAVKLGGYSEKGGEYAYDIIHTGDFFGNLKYLNGQFSEYAKTLVDVKVRCYDLNFFKNEVKGNPEAAEWFFAYLTKRWCLAEKKLCKVNERSIIGKLNFLKTVYTIDVLDVKGKVHNIHCLLTQKDKGDLIGATRQTIANALKNNQFTLDKIPG</sequence>
<keyword evidence="3" id="KW-1185">Reference proteome</keyword>
<name>A0ABN0RM54_9FLAO</name>